<dbReference type="AlphaFoldDB" id="A0A256FIS7"/>
<dbReference type="PANTHER" id="PTHR42831">
    <property type="entry name" value="FE-S PROTEIN MATURATION AUXILIARY FACTOR YITW"/>
    <property type="match status" value="1"/>
</dbReference>
<evidence type="ECO:0000313" key="2">
    <source>
        <dbReference type="EMBL" id="OYR14762.1"/>
    </source>
</evidence>
<dbReference type="EMBL" id="NNRJ01000051">
    <property type="protein sequence ID" value="OYR14762.1"/>
    <property type="molecule type" value="Genomic_DNA"/>
</dbReference>
<proteinExistence type="predicted"/>
<organism evidence="2 3">
    <name type="scientific">Brucella thiophenivorans</name>
    <dbReference type="NCBI Taxonomy" id="571255"/>
    <lineage>
        <taxon>Bacteria</taxon>
        <taxon>Pseudomonadati</taxon>
        <taxon>Pseudomonadota</taxon>
        <taxon>Alphaproteobacteria</taxon>
        <taxon>Hyphomicrobiales</taxon>
        <taxon>Brucellaceae</taxon>
        <taxon>Brucella/Ochrobactrum group</taxon>
        <taxon>Brucella</taxon>
    </lineage>
</organism>
<sequence>MMQAEELDRLEDEVRDALRMVMDPELGINLVDLGMIYMIVAHSNGDVSVKMTTTTPGCPAAGFLTIAVQSCVENVVGVSHADVELTYEPAWTPDMAIPEARARFAVPDF</sequence>
<dbReference type="Gene3D" id="3.30.300.130">
    <property type="entry name" value="Fe-S cluster assembly (FSCA)"/>
    <property type="match status" value="1"/>
</dbReference>
<gene>
    <name evidence="2" type="ORF">CEV31_3294</name>
</gene>
<keyword evidence="3" id="KW-1185">Reference proteome</keyword>
<evidence type="ECO:0000259" key="1">
    <source>
        <dbReference type="Pfam" id="PF01883"/>
    </source>
</evidence>
<reference evidence="2 3" key="1">
    <citation type="submission" date="2017-07" db="EMBL/GenBank/DDBJ databases">
        <title>Phylogenetic study on the rhizospheric bacterium Ochrobactrum sp. A44.</title>
        <authorList>
            <person name="Krzyzanowska D.M."/>
            <person name="Ossowicki A."/>
            <person name="Rajewska M."/>
            <person name="Maciag T."/>
            <person name="Kaczynski Z."/>
            <person name="Czerwicka M."/>
            <person name="Jafra S."/>
        </authorList>
    </citation>
    <scope>NUCLEOTIDE SEQUENCE [LARGE SCALE GENOMIC DNA]</scope>
    <source>
        <strain evidence="2 3">DSM 7216</strain>
    </source>
</reference>
<dbReference type="PANTHER" id="PTHR42831:SF1">
    <property type="entry name" value="FE-S PROTEIN MATURATION AUXILIARY FACTOR YITW"/>
    <property type="match status" value="1"/>
</dbReference>
<evidence type="ECO:0000313" key="3">
    <source>
        <dbReference type="Proteomes" id="UP000215590"/>
    </source>
</evidence>
<name>A0A256FIS7_9HYPH</name>
<protein>
    <recommendedName>
        <fullName evidence="1">MIP18 family-like domain-containing protein</fullName>
    </recommendedName>
</protein>
<dbReference type="InterPro" id="IPR034904">
    <property type="entry name" value="FSCA_dom_sf"/>
</dbReference>
<dbReference type="SUPFAM" id="SSF117916">
    <property type="entry name" value="Fe-S cluster assembly (FSCA) domain-like"/>
    <property type="match status" value="1"/>
</dbReference>
<dbReference type="InterPro" id="IPR002744">
    <property type="entry name" value="MIP18-like"/>
</dbReference>
<comment type="caution">
    <text evidence="2">The sequence shown here is derived from an EMBL/GenBank/DDBJ whole genome shotgun (WGS) entry which is preliminary data.</text>
</comment>
<accession>A0A256FIS7</accession>
<dbReference type="Proteomes" id="UP000215590">
    <property type="component" value="Unassembled WGS sequence"/>
</dbReference>
<feature type="domain" description="MIP18 family-like" evidence="1">
    <location>
        <begin position="11"/>
        <end position="81"/>
    </location>
</feature>
<dbReference type="Pfam" id="PF01883">
    <property type="entry name" value="FeS_assembly_P"/>
    <property type="match status" value="1"/>
</dbReference>
<dbReference type="InterPro" id="IPR052339">
    <property type="entry name" value="Fe-S_Maturation_MIP18"/>
</dbReference>